<reference evidence="2" key="1">
    <citation type="journal article" date="2022" name="Mol. Ecol. Resour.">
        <title>The genomes of chicory, endive, great burdock and yacon provide insights into Asteraceae palaeo-polyploidization history and plant inulin production.</title>
        <authorList>
            <person name="Fan W."/>
            <person name="Wang S."/>
            <person name="Wang H."/>
            <person name="Wang A."/>
            <person name="Jiang F."/>
            <person name="Liu H."/>
            <person name="Zhao H."/>
            <person name="Xu D."/>
            <person name="Zhang Y."/>
        </authorList>
    </citation>
    <scope>NUCLEOTIDE SEQUENCE [LARGE SCALE GENOMIC DNA]</scope>
    <source>
        <strain evidence="2">cv. Punajuju</strain>
    </source>
</reference>
<name>A0ACB9F696_CICIN</name>
<organism evidence="1 2">
    <name type="scientific">Cichorium intybus</name>
    <name type="common">Chicory</name>
    <dbReference type="NCBI Taxonomy" id="13427"/>
    <lineage>
        <taxon>Eukaryota</taxon>
        <taxon>Viridiplantae</taxon>
        <taxon>Streptophyta</taxon>
        <taxon>Embryophyta</taxon>
        <taxon>Tracheophyta</taxon>
        <taxon>Spermatophyta</taxon>
        <taxon>Magnoliopsida</taxon>
        <taxon>eudicotyledons</taxon>
        <taxon>Gunneridae</taxon>
        <taxon>Pentapetalae</taxon>
        <taxon>asterids</taxon>
        <taxon>campanulids</taxon>
        <taxon>Asterales</taxon>
        <taxon>Asteraceae</taxon>
        <taxon>Cichorioideae</taxon>
        <taxon>Cichorieae</taxon>
        <taxon>Cichoriinae</taxon>
        <taxon>Cichorium</taxon>
    </lineage>
</organism>
<evidence type="ECO:0000313" key="2">
    <source>
        <dbReference type="Proteomes" id="UP001055811"/>
    </source>
</evidence>
<proteinExistence type="predicted"/>
<gene>
    <name evidence="1" type="ORF">L2E82_16943</name>
</gene>
<accession>A0ACB9F696</accession>
<reference evidence="1 2" key="2">
    <citation type="journal article" date="2022" name="Mol. Ecol. Resour.">
        <title>The genomes of chicory, endive, great burdock and yacon provide insights into Asteraceae paleo-polyploidization history and plant inulin production.</title>
        <authorList>
            <person name="Fan W."/>
            <person name="Wang S."/>
            <person name="Wang H."/>
            <person name="Wang A."/>
            <person name="Jiang F."/>
            <person name="Liu H."/>
            <person name="Zhao H."/>
            <person name="Xu D."/>
            <person name="Zhang Y."/>
        </authorList>
    </citation>
    <scope>NUCLEOTIDE SEQUENCE [LARGE SCALE GENOMIC DNA]</scope>
    <source>
        <strain evidence="2">cv. Punajuju</strain>
        <tissue evidence="1">Leaves</tissue>
    </source>
</reference>
<evidence type="ECO:0000313" key="1">
    <source>
        <dbReference type="EMBL" id="KAI3766868.1"/>
    </source>
</evidence>
<keyword evidence="2" id="KW-1185">Reference proteome</keyword>
<comment type="caution">
    <text evidence="1">The sequence shown here is derived from an EMBL/GenBank/DDBJ whole genome shotgun (WGS) entry which is preliminary data.</text>
</comment>
<protein>
    <submittedName>
        <fullName evidence="1">Uncharacterized protein</fullName>
    </submittedName>
</protein>
<dbReference type="EMBL" id="CM042011">
    <property type="protein sequence ID" value="KAI3766868.1"/>
    <property type="molecule type" value="Genomic_DNA"/>
</dbReference>
<dbReference type="Proteomes" id="UP001055811">
    <property type="component" value="Linkage Group LG03"/>
</dbReference>
<sequence>MRSELPTGGGVANWRQAVDGHKHKKSKRHREALAKLHKRGYEEAVRLGVPSRPTQWVTVSGRRGACDCANRSRRNKWNATDLFGAGFTRLFWSMGPLSKACGMLLGDL</sequence>